<feature type="domain" description="KRAB" evidence="1">
    <location>
        <begin position="4"/>
        <end position="86"/>
    </location>
</feature>
<dbReference type="ExpressionAtlas" id="A0A0J9YUI0">
    <property type="expression patterns" value="baseline and differential"/>
</dbReference>
<dbReference type="InterPro" id="IPR036051">
    <property type="entry name" value="KRAB_dom_sf"/>
</dbReference>
<dbReference type="Gene3D" id="6.10.140.140">
    <property type="match status" value="1"/>
</dbReference>
<dbReference type="VEuPathDB" id="HostDB:ENSMUSG00000064194"/>
<evidence type="ECO:0000313" key="3">
    <source>
        <dbReference type="MGI" id="MGI:3642994"/>
    </source>
</evidence>
<dbReference type="GeneTree" id="ENSGT00940000153805"/>
<dbReference type="Ensembl" id="ENSMUST00000200973.4">
    <property type="protein sequence ID" value="ENSMUSP00000144191.2"/>
    <property type="gene ID" value="ENSMUSG00000064194.11"/>
</dbReference>
<evidence type="ECO:0000313" key="2">
    <source>
        <dbReference type="Ensembl" id="ENSMUSP00000144191.2"/>
    </source>
</evidence>
<keyword evidence="4" id="KW-1185">Reference proteome</keyword>
<reference evidence="2 4" key="2">
    <citation type="journal article" date="2011" name="PLoS Biol.">
        <title>Modernizing reference genome assemblies.</title>
        <authorList>
            <person name="Church D.M."/>
            <person name="Schneider V.A."/>
            <person name="Graves T."/>
            <person name="Auger K."/>
            <person name="Cunningham F."/>
            <person name="Bouk N."/>
            <person name="Chen H.C."/>
            <person name="Agarwala R."/>
            <person name="McLaren W.M."/>
            <person name="Ritchie G.R."/>
            <person name="Albracht D."/>
            <person name="Kremitzki M."/>
            <person name="Rock S."/>
            <person name="Kotkiewicz H."/>
            <person name="Kremitzki C."/>
            <person name="Wollam A."/>
            <person name="Trani L."/>
            <person name="Fulton L."/>
            <person name="Fulton R."/>
            <person name="Matthews L."/>
            <person name="Whitehead S."/>
            <person name="Chow W."/>
            <person name="Torrance J."/>
            <person name="Dunn M."/>
            <person name="Harden G."/>
            <person name="Threadgold G."/>
            <person name="Wood J."/>
            <person name="Collins J."/>
            <person name="Heath P."/>
            <person name="Griffiths G."/>
            <person name="Pelan S."/>
            <person name="Grafham D."/>
            <person name="Eichler E.E."/>
            <person name="Weinstock G."/>
            <person name="Mardis E.R."/>
            <person name="Wilson R.K."/>
            <person name="Howe K."/>
            <person name="Flicek P."/>
            <person name="Hubbard T."/>
        </authorList>
    </citation>
    <scope>NUCLEOTIDE SEQUENCE [LARGE SCALE GENOMIC DNA]</scope>
    <source>
        <strain evidence="2 4">C57BL/6J</strain>
    </source>
</reference>
<dbReference type="InterPro" id="IPR050169">
    <property type="entry name" value="Krueppel_C2H2_ZnF"/>
</dbReference>
<dbReference type="GO" id="GO:0006355">
    <property type="term" value="P:regulation of DNA-templated transcription"/>
    <property type="evidence" value="ECO:0007669"/>
    <property type="project" value="InterPro"/>
</dbReference>
<dbReference type="CDD" id="cd07765">
    <property type="entry name" value="KRAB_A-box"/>
    <property type="match status" value="1"/>
</dbReference>
<evidence type="ECO:0000259" key="1">
    <source>
        <dbReference type="PROSITE" id="PS50805"/>
    </source>
</evidence>
<dbReference type="Bgee" id="ENSMUSG00000064194">
    <property type="expression patterns" value="Expressed in animal zygote and 29 other cell types or tissues"/>
</dbReference>
<dbReference type="SUPFAM" id="SSF109640">
    <property type="entry name" value="KRAB domain (Kruppel-associated box)"/>
    <property type="match status" value="1"/>
</dbReference>
<dbReference type="AGR" id="MGI:3642994"/>
<dbReference type="AlphaFoldDB" id="A0A0J9YUI0"/>
<name>A0A0J9YUI0_MOUSE</name>
<accession>A0A0J9YUI0</accession>
<dbReference type="PANTHER" id="PTHR23232">
    <property type="entry name" value="KRAB DOMAIN C2H2 ZINC FINGER"/>
    <property type="match status" value="1"/>
</dbReference>
<reference evidence="2" key="3">
    <citation type="submission" date="2025-08" db="UniProtKB">
        <authorList>
            <consortium name="Ensembl"/>
        </authorList>
    </citation>
    <scope>IDENTIFICATION</scope>
    <source>
        <strain evidence="2">C57BL/6J</strain>
    </source>
</reference>
<protein>
    <submittedName>
        <fullName evidence="2">Zinc finger protein 936</fullName>
    </submittedName>
</protein>
<dbReference type="MGI" id="MGI:3642994">
    <property type="gene designation" value="Zfp936"/>
</dbReference>
<organism evidence="2 4">
    <name type="scientific">Mus musculus</name>
    <name type="common">Mouse</name>
    <dbReference type="NCBI Taxonomy" id="10090"/>
    <lineage>
        <taxon>Eukaryota</taxon>
        <taxon>Metazoa</taxon>
        <taxon>Chordata</taxon>
        <taxon>Craniata</taxon>
        <taxon>Vertebrata</taxon>
        <taxon>Euteleostomi</taxon>
        <taxon>Mammalia</taxon>
        <taxon>Eutheria</taxon>
        <taxon>Euarchontoglires</taxon>
        <taxon>Glires</taxon>
        <taxon>Rodentia</taxon>
        <taxon>Myomorpha</taxon>
        <taxon>Muroidea</taxon>
        <taxon>Muridae</taxon>
        <taxon>Murinae</taxon>
        <taxon>Mus</taxon>
        <taxon>Mus</taxon>
    </lineage>
</organism>
<dbReference type="SMART" id="SM00349">
    <property type="entry name" value="KRAB"/>
    <property type="match status" value="1"/>
</dbReference>
<dbReference type="Pfam" id="PF01352">
    <property type="entry name" value="KRAB"/>
    <property type="match status" value="1"/>
</dbReference>
<evidence type="ECO:0000313" key="4">
    <source>
        <dbReference type="Proteomes" id="UP000000589"/>
    </source>
</evidence>
<reference evidence="2" key="4">
    <citation type="submission" date="2025-09" db="UniProtKB">
        <authorList>
            <consortium name="Ensembl"/>
        </authorList>
    </citation>
    <scope>IDENTIFICATION</scope>
    <source>
        <strain evidence="2">C57BL/6J</strain>
    </source>
</reference>
<dbReference type="Proteomes" id="UP000000589">
    <property type="component" value="Chromosome 7"/>
</dbReference>
<proteinExistence type="predicted"/>
<dbReference type="PROSITE" id="PS50805">
    <property type="entry name" value="KRAB"/>
    <property type="match status" value="1"/>
</dbReference>
<dbReference type="PANTHER" id="PTHR23232:SF151">
    <property type="entry name" value="EXPRESSED SEQUENCE AW146154-RELATED"/>
    <property type="match status" value="1"/>
</dbReference>
<reference evidence="2 4" key="1">
    <citation type="journal article" date="2009" name="PLoS Biol.">
        <title>Lineage-specific biology revealed by a finished genome assembly of the mouse.</title>
        <authorList>
            <consortium name="Mouse Genome Sequencing Consortium"/>
            <person name="Church D.M."/>
            <person name="Goodstadt L."/>
            <person name="Hillier L.W."/>
            <person name="Zody M.C."/>
            <person name="Goldstein S."/>
            <person name="She X."/>
            <person name="Bult C.J."/>
            <person name="Agarwala R."/>
            <person name="Cherry J.L."/>
            <person name="DiCuccio M."/>
            <person name="Hlavina W."/>
            <person name="Kapustin Y."/>
            <person name="Meric P."/>
            <person name="Maglott D."/>
            <person name="Birtle Z."/>
            <person name="Marques A.C."/>
            <person name="Graves T."/>
            <person name="Zhou S."/>
            <person name="Teague B."/>
            <person name="Potamousis K."/>
            <person name="Churas C."/>
            <person name="Place M."/>
            <person name="Herschleb J."/>
            <person name="Runnheim R."/>
            <person name="Forrest D."/>
            <person name="Amos-Landgraf J."/>
            <person name="Schwartz D.C."/>
            <person name="Cheng Z."/>
            <person name="Lindblad-Toh K."/>
            <person name="Eichler E.E."/>
            <person name="Ponting C.P."/>
        </authorList>
    </citation>
    <scope>NUCLEOTIDE SEQUENCE [LARGE SCALE GENOMIC DNA]</scope>
    <source>
        <strain evidence="2 4">C57BL/6J</strain>
    </source>
</reference>
<gene>
    <name evidence="2 3" type="primary">Zfp936</name>
</gene>
<sequence>MDALTFDDVHVHFTREEWSLLDPSQKRLYKDVMLENYRNLTAIGYNWKDHNIEEHCQNDRRYGRHTRREHGIPLEMVESHHMEAGI</sequence>
<dbReference type="InterPro" id="IPR001909">
    <property type="entry name" value="KRAB"/>
</dbReference>